<protein>
    <submittedName>
        <fullName evidence="1">Uncharacterized protein</fullName>
    </submittedName>
</protein>
<evidence type="ECO:0000313" key="2">
    <source>
        <dbReference type="Proteomes" id="UP000546701"/>
    </source>
</evidence>
<dbReference type="EMBL" id="JACIJR010000002">
    <property type="protein sequence ID" value="MBB5728261.1"/>
    <property type="molecule type" value="Genomic_DNA"/>
</dbReference>
<gene>
    <name evidence="1" type="ORF">FHS99_000731</name>
</gene>
<proteinExistence type="predicted"/>
<dbReference type="AlphaFoldDB" id="A0A7W9BQT4"/>
<organism evidence="1 2">
    <name type="scientific">Sphingomonas prati</name>
    <dbReference type="NCBI Taxonomy" id="1843237"/>
    <lineage>
        <taxon>Bacteria</taxon>
        <taxon>Pseudomonadati</taxon>
        <taxon>Pseudomonadota</taxon>
        <taxon>Alphaproteobacteria</taxon>
        <taxon>Sphingomonadales</taxon>
        <taxon>Sphingomonadaceae</taxon>
        <taxon>Sphingomonas</taxon>
    </lineage>
</organism>
<name>A0A7W9BQT4_9SPHN</name>
<evidence type="ECO:0000313" key="1">
    <source>
        <dbReference type="EMBL" id="MBB5728261.1"/>
    </source>
</evidence>
<keyword evidence="2" id="KW-1185">Reference proteome</keyword>
<dbReference type="RefSeq" id="WP_157177317.1">
    <property type="nucleotide sequence ID" value="NZ_BMJP01000001.1"/>
</dbReference>
<accession>A0A7W9BQT4</accession>
<comment type="caution">
    <text evidence="1">The sequence shown here is derived from an EMBL/GenBank/DDBJ whole genome shotgun (WGS) entry which is preliminary data.</text>
</comment>
<reference evidence="1 2" key="1">
    <citation type="submission" date="2020-08" db="EMBL/GenBank/DDBJ databases">
        <title>Genomic Encyclopedia of Type Strains, Phase IV (KMG-IV): sequencing the most valuable type-strain genomes for metagenomic binning, comparative biology and taxonomic classification.</title>
        <authorList>
            <person name="Goeker M."/>
        </authorList>
    </citation>
    <scope>NUCLEOTIDE SEQUENCE [LARGE SCALE GENOMIC DNA]</scope>
    <source>
        <strain evidence="1 2">DSM 103336</strain>
    </source>
</reference>
<sequence>MKLYAVLYDDAGEIRQRMSGGSETIAATAEALGLHRMIVPDDGAYEQTHVVIDRMMVEKPA</sequence>
<dbReference type="Proteomes" id="UP000546701">
    <property type="component" value="Unassembled WGS sequence"/>
</dbReference>